<dbReference type="OrthoDB" id="799111at2"/>
<organism evidence="1 2">
    <name type="scientific">Paragemmobacter aquarius</name>
    <dbReference type="NCBI Taxonomy" id="2169400"/>
    <lineage>
        <taxon>Bacteria</taxon>
        <taxon>Pseudomonadati</taxon>
        <taxon>Pseudomonadota</taxon>
        <taxon>Alphaproteobacteria</taxon>
        <taxon>Rhodobacterales</taxon>
        <taxon>Paracoccaceae</taxon>
        <taxon>Paragemmobacter</taxon>
    </lineage>
</organism>
<sequence length="248" mass="27852">MFKQANGLKYTKFMNALHRDRLFDWYMEIGCRTGRTFAPVRGKTIVVDPFFRVEDNVIGIKPALHIFQQPSDDFFASGFLKSAKVKLSFSFLDGMHLFEFLLRDFIATEKASHPDGVIALHDCCPFGHEMTTRDLDNTPKRAWTGDVWKLIPILAKHRPDLTVTVLDASPTGIVLVSGLDSKSTVLDRAYAKILQDYSELTLEDFGVDAFNDLFDFHDTAAFIAAGYPLFDGVALDPAQALRPEKVTP</sequence>
<evidence type="ECO:0008006" key="3">
    <source>
        <dbReference type="Google" id="ProtNLM"/>
    </source>
</evidence>
<name>A0A2S0UM14_9RHOB</name>
<evidence type="ECO:0000313" key="2">
    <source>
        <dbReference type="Proteomes" id="UP000244496"/>
    </source>
</evidence>
<proteinExistence type="predicted"/>
<dbReference type="InterPro" id="IPR029063">
    <property type="entry name" value="SAM-dependent_MTases_sf"/>
</dbReference>
<reference evidence="1 2" key="1">
    <citation type="submission" date="2018-04" db="EMBL/GenBank/DDBJ databases">
        <title>Genome sequencing of Gemmobacter.</title>
        <authorList>
            <person name="Yi H."/>
            <person name="Baek M.-G."/>
        </authorList>
    </citation>
    <scope>NUCLEOTIDE SEQUENCE [LARGE SCALE GENOMIC DNA]</scope>
    <source>
        <strain evidence="1 2">HYN0069</strain>
    </source>
</reference>
<dbReference type="Proteomes" id="UP000244496">
    <property type="component" value="Chromosome"/>
</dbReference>
<accession>A0A2S0UM14</accession>
<dbReference type="EMBL" id="CP028918">
    <property type="protein sequence ID" value="AWB48800.1"/>
    <property type="molecule type" value="Genomic_DNA"/>
</dbReference>
<dbReference type="RefSeq" id="WP_108435619.1">
    <property type="nucleotide sequence ID" value="NZ_CP028918.1"/>
</dbReference>
<protein>
    <recommendedName>
        <fullName evidence="3">Methyltransferase domain-containing protein</fullName>
    </recommendedName>
</protein>
<dbReference type="AlphaFoldDB" id="A0A2S0UM14"/>
<evidence type="ECO:0000313" key="1">
    <source>
        <dbReference type="EMBL" id="AWB48800.1"/>
    </source>
</evidence>
<keyword evidence="2" id="KW-1185">Reference proteome</keyword>
<gene>
    <name evidence="1" type="ORF">HYN69_10035</name>
</gene>
<dbReference type="SUPFAM" id="SSF53335">
    <property type="entry name" value="S-adenosyl-L-methionine-dependent methyltransferases"/>
    <property type="match status" value="1"/>
</dbReference>
<dbReference type="KEGG" id="geh:HYN69_10035"/>